<dbReference type="NCBIfam" id="NF045761">
    <property type="entry name" value="NAMPUrTaseMurU"/>
    <property type="match status" value="1"/>
</dbReference>
<accession>I3CI21</accession>
<dbReference type="InterPro" id="IPR054790">
    <property type="entry name" value="MurU"/>
</dbReference>
<dbReference type="Proteomes" id="UP000005744">
    <property type="component" value="Unassembled WGS sequence"/>
</dbReference>
<dbReference type="eggNOG" id="COG1208">
    <property type="taxonomic scope" value="Bacteria"/>
</dbReference>
<reference evidence="4 5" key="1">
    <citation type="submission" date="2011-11" db="EMBL/GenBank/DDBJ databases">
        <title>Improved High-Quality Draft sequence of Beggiatoa alba B18lD.</title>
        <authorList>
            <consortium name="US DOE Joint Genome Institute"/>
            <person name="Lucas S."/>
            <person name="Han J."/>
            <person name="Lapidus A."/>
            <person name="Cheng J.-F."/>
            <person name="Goodwin L."/>
            <person name="Pitluck S."/>
            <person name="Peters L."/>
            <person name="Mikhailova N."/>
            <person name="Held B."/>
            <person name="Detter J.C."/>
            <person name="Han C."/>
            <person name="Tapia R."/>
            <person name="Land M."/>
            <person name="Hauser L."/>
            <person name="Kyrpides N."/>
            <person name="Ivanova N."/>
            <person name="Pagani I."/>
            <person name="Samuel K."/>
            <person name="Teske A."/>
            <person name="Mueller J."/>
            <person name="Woyke T."/>
        </authorList>
    </citation>
    <scope>NUCLEOTIDE SEQUENCE [LARGE SCALE GENOMIC DNA]</scope>
    <source>
        <strain evidence="4 5">B18LD</strain>
    </source>
</reference>
<dbReference type="GO" id="GO:0016779">
    <property type="term" value="F:nucleotidyltransferase activity"/>
    <property type="evidence" value="ECO:0007669"/>
    <property type="project" value="UniProtKB-KW"/>
</dbReference>
<keyword evidence="5" id="KW-1185">Reference proteome</keyword>
<gene>
    <name evidence="4" type="ORF">BegalDRAFT_2413</name>
</gene>
<evidence type="ECO:0000313" key="5">
    <source>
        <dbReference type="Proteomes" id="UP000005744"/>
    </source>
</evidence>
<organism evidence="4 5">
    <name type="scientific">Beggiatoa alba B18LD</name>
    <dbReference type="NCBI Taxonomy" id="395493"/>
    <lineage>
        <taxon>Bacteria</taxon>
        <taxon>Pseudomonadati</taxon>
        <taxon>Pseudomonadota</taxon>
        <taxon>Gammaproteobacteria</taxon>
        <taxon>Thiotrichales</taxon>
        <taxon>Thiotrichaceae</taxon>
        <taxon>Beggiatoa</taxon>
    </lineage>
</organism>
<evidence type="ECO:0000256" key="2">
    <source>
        <dbReference type="ARBA" id="ARBA00022695"/>
    </source>
</evidence>
<dbReference type="Pfam" id="PF00483">
    <property type="entry name" value="NTP_transferase"/>
    <property type="match status" value="1"/>
</dbReference>
<feature type="domain" description="Nucleotidyl transferase" evidence="3">
    <location>
        <begin position="1"/>
        <end position="114"/>
    </location>
</feature>
<dbReference type="CDD" id="cd06422">
    <property type="entry name" value="NTP_transferase_like_1"/>
    <property type="match status" value="1"/>
</dbReference>
<dbReference type="InterPro" id="IPR029044">
    <property type="entry name" value="Nucleotide-diphossugar_trans"/>
</dbReference>
<proteinExistence type="predicted"/>
<dbReference type="EMBL" id="JH600070">
    <property type="protein sequence ID" value="EIJ43264.1"/>
    <property type="molecule type" value="Genomic_DNA"/>
</dbReference>
<dbReference type="HOGENOM" id="CLU_029499_2_1_6"/>
<protein>
    <submittedName>
        <fullName evidence="4">Nucleoside-diphosphate-sugar pyrophosphorylase family protein</fullName>
    </submittedName>
</protein>
<keyword evidence="1" id="KW-0808">Transferase</keyword>
<dbReference type="AlphaFoldDB" id="I3CI21"/>
<evidence type="ECO:0000259" key="3">
    <source>
        <dbReference type="Pfam" id="PF00483"/>
    </source>
</evidence>
<name>I3CI21_9GAMM</name>
<keyword evidence="2" id="KW-0548">Nucleotidyltransferase</keyword>
<evidence type="ECO:0000256" key="1">
    <source>
        <dbReference type="ARBA" id="ARBA00022679"/>
    </source>
</evidence>
<dbReference type="PANTHER" id="PTHR43584">
    <property type="entry name" value="NUCLEOTIDYL TRANSFERASE"/>
    <property type="match status" value="1"/>
</dbReference>
<dbReference type="PANTHER" id="PTHR43584:SF8">
    <property type="entry name" value="N-ACETYLMURAMATE ALPHA-1-PHOSPHATE URIDYLYLTRANSFERASE"/>
    <property type="match status" value="1"/>
</dbReference>
<dbReference type="SUPFAM" id="SSF53448">
    <property type="entry name" value="Nucleotide-diphospho-sugar transferases"/>
    <property type="match status" value="1"/>
</dbReference>
<dbReference type="InterPro" id="IPR050065">
    <property type="entry name" value="GlmU-like"/>
</dbReference>
<evidence type="ECO:0000313" key="4">
    <source>
        <dbReference type="EMBL" id="EIJ43264.1"/>
    </source>
</evidence>
<dbReference type="InterPro" id="IPR005835">
    <property type="entry name" value="NTP_transferase_dom"/>
</dbReference>
<dbReference type="Gene3D" id="3.90.550.10">
    <property type="entry name" value="Spore Coat Polysaccharide Biosynthesis Protein SpsA, Chain A"/>
    <property type="match status" value="1"/>
</dbReference>
<dbReference type="STRING" id="395493.BegalDRAFT_2413"/>
<sequence>MILAAGRGERMRPLTDTCPKPLLKVGEKALIEHHITRLVNAGLTDIVINHAWLGEQIEQALGDGSRYGATIAYSREAQALETGGGIYQALPLLGNAPFWIINGDVWSDYPIEKFKNFSLQGLAHLILVDNPEHHPQGDFYLNQSTVSTSGEPRLTFSGIACYHPDLFKNCQQGRFSIVPLLLNAMTQHQVTGEHYHGQWLDIGTPERLAQLNQALSTK</sequence>